<dbReference type="AlphaFoldDB" id="A0A8J3C2D0"/>
<dbReference type="GO" id="GO:0015871">
    <property type="term" value="P:choline transport"/>
    <property type="evidence" value="ECO:0007669"/>
    <property type="project" value="InterPro"/>
</dbReference>
<dbReference type="GO" id="GO:0043190">
    <property type="term" value="C:ATP-binding cassette (ABC) transporter complex"/>
    <property type="evidence" value="ECO:0007669"/>
    <property type="project" value="InterPro"/>
</dbReference>
<feature type="region of interest" description="Disordered" evidence="1">
    <location>
        <begin position="1"/>
        <end position="26"/>
    </location>
</feature>
<dbReference type="GO" id="GO:0042597">
    <property type="term" value="C:periplasmic space"/>
    <property type="evidence" value="ECO:0007669"/>
    <property type="project" value="InterPro"/>
</dbReference>
<organism evidence="3 4">
    <name type="scientific">Mangrovihabitans endophyticus</name>
    <dbReference type="NCBI Taxonomy" id="1751298"/>
    <lineage>
        <taxon>Bacteria</taxon>
        <taxon>Bacillati</taxon>
        <taxon>Actinomycetota</taxon>
        <taxon>Actinomycetes</taxon>
        <taxon>Micromonosporales</taxon>
        <taxon>Micromonosporaceae</taxon>
        <taxon>Mangrovihabitans</taxon>
    </lineage>
</organism>
<dbReference type="Proteomes" id="UP000656042">
    <property type="component" value="Unassembled WGS sequence"/>
</dbReference>
<dbReference type="CDD" id="cd13640">
    <property type="entry name" value="PBP2_ChoX"/>
    <property type="match status" value="1"/>
</dbReference>
<keyword evidence="4" id="KW-1185">Reference proteome</keyword>
<dbReference type="GO" id="GO:0022857">
    <property type="term" value="F:transmembrane transporter activity"/>
    <property type="evidence" value="ECO:0007669"/>
    <property type="project" value="InterPro"/>
</dbReference>
<dbReference type="GO" id="GO:0033265">
    <property type="term" value="F:choline binding"/>
    <property type="evidence" value="ECO:0007669"/>
    <property type="project" value="InterPro"/>
</dbReference>
<protein>
    <submittedName>
        <fullName evidence="3">Glycine/betaine ABC transporter substrate-binding protein</fullName>
    </submittedName>
</protein>
<dbReference type="InterPro" id="IPR017783">
    <property type="entry name" value="ABC_choline_sub-bd"/>
</dbReference>
<sequence>MPLADTRELSSNQVTAGSPGENTHGESDMLRRTFAATAAATLLVGGALAGCSNDSGDDFAGSSGGDHTARFVQQPWADLVVETQIAMQILDKLGYQTSTNEVSVPLAAQAISDDQADAYLGNWWPSQKDTFQPVLDKGKAEVVGTLLTGTEYAPAVPGYVTDELGVKSLADLDKYADKFGKEILGIEPGSPGNATIQKAIDKDAYGLGDWKLTASSTEAMLAEVERRAAKKQPVVFLGWSPHWMTLEWNLTFLDDPEHVWAGAGEIRTLARAGLDTDDPNLKKFLSNIKVDTKTASEFINQVDKEGKKAEDIASAWIKANPDTVKEWLNGVTTSDGDPAADAVLKS</sequence>
<comment type="caution">
    <text evidence="3">The sequence shown here is derived from an EMBL/GenBank/DDBJ whole genome shotgun (WGS) entry which is preliminary data.</text>
</comment>
<evidence type="ECO:0000259" key="2">
    <source>
        <dbReference type="Pfam" id="PF04069"/>
    </source>
</evidence>
<feature type="domain" description="ABC-type glycine betaine transport system substrate-binding" evidence="2">
    <location>
        <begin position="71"/>
        <end position="318"/>
    </location>
</feature>
<dbReference type="Gene3D" id="3.40.190.100">
    <property type="entry name" value="Glycine betaine-binding periplasmic protein, domain 2"/>
    <property type="match status" value="1"/>
</dbReference>
<evidence type="ECO:0000256" key="1">
    <source>
        <dbReference type="SAM" id="MobiDB-lite"/>
    </source>
</evidence>
<dbReference type="EMBL" id="BMMX01000017">
    <property type="protein sequence ID" value="GGK99649.1"/>
    <property type="molecule type" value="Genomic_DNA"/>
</dbReference>
<reference evidence="3" key="2">
    <citation type="submission" date="2020-09" db="EMBL/GenBank/DDBJ databases">
        <authorList>
            <person name="Sun Q."/>
            <person name="Zhou Y."/>
        </authorList>
    </citation>
    <scope>NUCLEOTIDE SEQUENCE</scope>
    <source>
        <strain evidence="3">CGMCC 4.7299</strain>
    </source>
</reference>
<dbReference type="Pfam" id="PF04069">
    <property type="entry name" value="OpuAC"/>
    <property type="match status" value="1"/>
</dbReference>
<dbReference type="InterPro" id="IPR007210">
    <property type="entry name" value="ABC_Gly_betaine_transp_sub-bd"/>
</dbReference>
<evidence type="ECO:0000313" key="3">
    <source>
        <dbReference type="EMBL" id="GGK99649.1"/>
    </source>
</evidence>
<dbReference type="Gene3D" id="3.40.190.10">
    <property type="entry name" value="Periplasmic binding protein-like II"/>
    <property type="match status" value="1"/>
</dbReference>
<gene>
    <name evidence="3" type="ORF">GCM10012284_37570</name>
</gene>
<evidence type="ECO:0000313" key="4">
    <source>
        <dbReference type="Proteomes" id="UP000656042"/>
    </source>
</evidence>
<accession>A0A8J3C2D0</accession>
<proteinExistence type="predicted"/>
<dbReference type="SUPFAM" id="SSF53850">
    <property type="entry name" value="Periplasmic binding protein-like II"/>
    <property type="match status" value="1"/>
</dbReference>
<reference evidence="3" key="1">
    <citation type="journal article" date="2014" name="Int. J. Syst. Evol. Microbiol.">
        <title>Complete genome sequence of Corynebacterium casei LMG S-19264T (=DSM 44701T), isolated from a smear-ripened cheese.</title>
        <authorList>
            <consortium name="US DOE Joint Genome Institute (JGI-PGF)"/>
            <person name="Walter F."/>
            <person name="Albersmeier A."/>
            <person name="Kalinowski J."/>
            <person name="Ruckert C."/>
        </authorList>
    </citation>
    <scope>NUCLEOTIDE SEQUENCE</scope>
    <source>
        <strain evidence="3">CGMCC 4.7299</strain>
    </source>
</reference>
<name>A0A8J3C2D0_9ACTN</name>